<keyword evidence="2 5" id="KW-0863">Zinc-finger</keyword>
<gene>
    <name evidence="11" type="ORF">RND81_11G231100</name>
</gene>
<evidence type="ECO:0000256" key="6">
    <source>
        <dbReference type="SAM" id="MobiDB-lite"/>
    </source>
</evidence>
<dbReference type="InterPro" id="IPR058668">
    <property type="entry name" value="NERD_dom"/>
</dbReference>
<keyword evidence="4" id="KW-0238">DNA-binding</keyword>
<dbReference type="SUPFAM" id="SSF159042">
    <property type="entry name" value="Plus3-like"/>
    <property type="match status" value="1"/>
</dbReference>
<dbReference type="PROSITE" id="PS51257">
    <property type="entry name" value="PROKAR_LIPOPROTEIN"/>
    <property type="match status" value="1"/>
</dbReference>
<dbReference type="SUPFAM" id="SSF90229">
    <property type="entry name" value="CCCH zinc finger"/>
    <property type="match status" value="1"/>
</dbReference>
<dbReference type="InterPro" id="IPR001965">
    <property type="entry name" value="Znf_PHD"/>
</dbReference>
<dbReference type="SMART" id="SM00719">
    <property type="entry name" value="Plus3"/>
    <property type="match status" value="1"/>
</dbReference>
<evidence type="ECO:0000259" key="8">
    <source>
        <dbReference type="PROSITE" id="PS50829"/>
    </source>
</evidence>
<evidence type="ECO:0000256" key="2">
    <source>
        <dbReference type="ARBA" id="ARBA00022771"/>
    </source>
</evidence>
<sequence length="1889" mass="205311">MADARGSRIIVQGLASGGCGGGGGVRRGGVRGGGGGVVACSSSSVDRRETVVRLPEPQLDGVPPDVEVVKRKRGRPPRVPATAAAAVAAVASSAAAASAAVTANKRSKQEEEDVCFICFDGGSLVMCDRRDCPKAYHPACVKRDESFFSPSIRWTCGWHLCNICQKNALFMCYTCPYSLCKSCVKEAEIYSIRGNKGFCRTCMSTIMLIEKIPQENKEVVHVDFDDTANWEYLFKMYWIFLKERETLTLDELIRASNPYKDPRLENKHTFQQKTQESCLSNASELSSSSAQWEANGSKRRNTGRQQHSLHMDSQKIDKTESNKVPGLLGQPDWASKELLEFVAHMKNGDTSVVPHFDVQALLLDYIRKNNLRDPRRKCQIICDKRLENLFGKDRVGHFEMLKLLEYHFKEESRTNGEIRGASMNLLPGQVEEGLTVEIQIPSRETRLKNRRKGDDKGRQINPDGYAAIDGHNINLIYLKRCLLETLTVDAENFHDKVVGSVVRIKISSSDQKQDMHRLVRIIGTSQATSPYKVGGKIENLMLKILNLNKIEDISIDAISDQEFSEDECRRLRQSIKLGLVERLTVGEIQKKALALQAVRVDHWLETEIRRLNLLRDRANEMGHRKEHREYVEKIELLKTPDERQRRIHEVPEVHADPRMDPSYGSDDDSGESDMKRRDGVSIPKYPKSHPKDERARSSVAAAENRVRKRIPATKNHVGGADGALGSSQSSQKTEKADGALRVPKIDSRTDTSVVSSDHGVTTNGSNSQAASDQSIPNSRGMVLVSDISELEKIWHYRDPAGKVQGPFCMLQLRKWDSSGFFPSDLRVWKNTETYDRSILLTDALRNQQTSEPQSHTGAKFDDENANSTGTMSSNSVAPWIGEQANEECSKSNSMDRASNLDANEQSVNGFSCQPESDGQCVGDQLSVQNLKAQLIESLFNIEEPSVDTTVNQSPDMMHVDRKSDPLHLSCAMTMSDNVDANSQAVKSVTSSPDDGRPDSGTSLPTASKEIEASELPSSMPSSNHEIKDLNLDDELHDKSDVCQDLCASRGTESGAIDVFDVPIPKNKDNCRDADKRHSAGYGHEQDSGESSKVSGGIDISVFPSAVKKEGNEGSRSYIAENRHPISTNVLGVDSGINRNTVSSGTDVSLLPSTMPNNENGKANTGEIKYYVGSDIPEQNSGARWSPISGGFMVSSLPSTSPKTEPDGSKAPAIENNVPSTSNIPGQDSEIRFSDISGGIGSSGVATLSLKLEHDTSKGVALENNHCLPTRVHGQDSCLSWLEDDVHLPDVAGEWGMYSAVDVKSSVVEFNSGLVSCSSAKMDDSCQLPHYSTNHQTCDFSDWQPIELSTLGDESVSDLLSEVEAMESLRAMSSPSSRMNCGDDSLVSPDDVCFSPLGGLSPNIDPGKNDALSSSIDLEFHMLSSHRDQLHGSLSFDIDVCDIPRTSSFLSALGLEPQPQPQPQPQQQPQPQPEAKPVITSEPHHNFVSQAPLLSLLPPPSPPRPSVPILNFFYQDPASLLSPPHSPPPPPLPPPQAEPSIPPLSATNLPSPPSAATDLLSPPSAASKLPSLPAVATKVPSSVSGTTKLPSPQSAATKLPSPLSATAKSPSPPSLPPPEPKKPPSPPPSETKKPPPPSPSEPKKLPTPPPPKPKKTPSAPKKLPVAAKPPSTALRPPETATKPPSSPSVAEKLSSPQPRRPSTLRVDTSIPREEGEVEPVVAPVRPQEASSQNPRSPQTATTAYLRKQGSKPTNNGWEQPGQPNGKFSGTGSILGSPNMHWSNSGQVMPVVGGNAPWSPPVINPGTRMSQTSPRYTHNVGRHPGPKDRNHHHHGADSGFGKNRPPTSWNNRPPPFGGGVPSRPPHKGMRVCKFYGSGNCKNGASCKYLHP</sequence>
<dbReference type="InterPro" id="IPR036885">
    <property type="entry name" value="SWIB_MDM2_dom_sf"/>
</dbReference>
<feature type="compositionally biased region" description="Pro residues" evidence="6">
    <location>
        <begin position="1457"/>
        <end position="1473"/>
    </location>
</feature>
<evidence type="ECO:0000313" key="12">
    <source>
        <dbReference type="Proteomes" id="UP001443914"/>
    </source>
</evidence>
<dbReference type="PANTHER" id="PTHR46695:SF4">
    <property type="entry name" value="ZINC FINGER CCCH DOMAIN-CONTAINING PROTEIN 44"/>
    <property type="match status" value="1"/>
</dbReference>
<dbReference type="InterPro" id="IPR000571">
    <property type="entry name" value="Znf_CCCH"/>
</dbReference>
<dbReference type="InterPro" id="IPR004343">
    <property type="entry name" value="Plus-3_dom"/>
</dbReference>
<dbReference type="InterPro" id="IPR019835">
    <property type="entry name" value="SWIB_domain"/>
</dbReference>
<feature type="compositionally biased region" description="Low complexity" evidence="6">
    <location>
        <begin position="1599"/>
        <end position="1608"/>
    </location>
</feature>
<proteinExistence type="predicted"/>
<feature type="compositionally biased region" description="Polar residues" evidence="6">
    <location>
        <begin position="1216"/>
        <end position="1225"/>
    </location>
</feature>
<feature type="domain" description="DM2" evidence="10">
    <location>
        <begin position="327"/>
        <end position="410"/>
    </location>
</feature>
<feature type="region of interest" description="Disordered" evidence="6">
    <location>
        <begin position="847"/>
        <end position="875"/>
    </location>
</feature>
<evidence type="ECO:0000256" key="1">
    <source>
        <dbReference type="ARBA" id="ARBA00022723"/>
    </source>
</evidence>
<dbReference type="PROSITE" id="PS01359">
    <property type="entry name" value="ZF_PHD_1"/>
    <property type="match status" value="1"/>
</dbReference>
<dbReference type="CDD" id="cd00072">
    <property type="entry name" value="GYF"/>
    <property type="match status" value="1"/>
</dbReference>
<protein>
    <recommendedName>
        <fullName evidence="13">Zinc finger CCCH domain-containing protein 44</fullName>
    </recommendedName>
</protein>
<feature type="compositionally biased region" description="Polar residues" evidence="6">
    <location>
        <begin position="977"/>
        <end position="992"/>
    </location>
</feature>
<feature type="region of interest" description="Disordered" evidence="6">
    <location>
        <begin position="977"/>
        <end position="1025"/>
    </location>
</feature>
<dbReference type="PROSITE" id="PS51925">
    <property type="entry name" value="SWIB_MDM2"/>
    <property type="match status" value="1"/>
</dbReference>
<dbReference type="Gene3D" id="1.10.245.10">
    <property type="entry name" value="SWIB/MDM2 domain"/>
    <property type="match status" value="1"/>
</dbReference>
<dbReference type="SMART" id="SM00444">
    <property type="entry name" value="GYF"/>
    <property type="match status" value="1"/>
</dbReference>
<reference evidence="11" key="1">
    <citation type="submission" date="2024-03" db="EMBL/GenBank/DDBJ databases">
        <title>WGS assembly of Saponaria officinalis var. Norfolk2.</title>
        <authorList>
            <person name="Jenkins J."/>
            <person name="Shu S."/>
            <person name="Grimwood J."/>
            <person name="Barry K."/>
            <person name="Goodstein D."/>
            <person name="Schmutz J."/>
            <person name="Leebens-Mack J."/>
            <person name="Osbourn A."/>
        </authorList>
    </citation>
    <scope>NUCLEOTIDE SEQUENCE [LARGE SCALE GENOMIC DNA]</scope>
    <source>
        <strain evidence="11">JIC</strain>
    </source>
</reference>
<keyword evidence="3 5" id="KW-0862">Zinc</keyword>
<feature type="region of interest" description="Disordered" evidence="6">
    <location>
        <begin position="1808"/>
        <end position="1863"/>
    </location>
</feature>
<dbReference type="InterPro" id="IPR019786">
    <property type="entry name" value="Zinc_finger_PHD-type_CS"/>
</dbReference>
<feature type="compositionally biased region" description="Polar residues" evidence="6">
    <location>
        <begin position="847"/>
        <end position="856"/>
    </location>
</feature>
<evidence type="ECO:0000259" key="10">
    <source>
        <dbReference type="PROSITE" id="PS51925"/>
    </source>
</evidence>
<dbReference type="FunFam" id="3.30.40.10:FF:000303">
    <property type="entry name" value="Zinc finger CCCH domain-containing protein 19"/>
    <property type="match status" value="1"/>
</dbReference>
<dbReference type="EMBL" id="JBDFQZ010000011">
    <property type="protein sequence ID" value="KAK9678746.1"/>
    <property type="molecule type" value="Genomic_DNA"/>
</dbReference>
<dbReference type="SMART" id="SM00249">
    <property type="entry name" value="PHD"/>
    <property type="match status" value="1"/>
</dbReference>
<dbReference type="PANTHER" id="PTHR46695">
    <property type="entry name" value="ZINC FINGER CCCH DOMAIN-CONTAINING PROTEIN 44-RELATED"/>
    <property type="match status" value="1"/>
</dbReference>
<feature type="compositionally biased region" description="Polar residues" evidence="6">
    <location>
        <begin position="758"/>
        <end position="777"/>
    </location>
</feature>
<dbReference type="InterPro" id="IPR003121">
    <property type="entry name" value="SWIB_MDM2_domain"/>
</dbReference>
<dbReference type="InterPro" id="IPR013083">
    <property type="entry name" value="Znf_RING/FYVE/PHD"/>
</dbReference>
<feature type="domain" description="GYF" evidence="8">
    <location>
        <begin position="791"/>
        <end position="845"/>
    </location>
</feature>
<dbReference type="GO" id="GO:0008270">
    <property type="term" value="F:zinc ion binding"/>
    <property type="evidence" value="ECO:0007669"/>
    <property type="project" value="UniProtKB-KW"/>
</dbReference>
<dbReference type="InterPro" id="IPR036128">
    <property type="entry name" value="Plus3-like_sf"/>
</dbReference>
<feature type="compositionally biased region" description="Basic and acidic residues" evidence="6">
    <location>
        <begin position="642"/>
        <end position="659"/>
    </location>
</feature>
<dbReference type="SUPFAM" id="SSF57903">
    <property type="entry name" value="FYVE/PHD zinc finger"/>
    <property type="match status" value="1"/>
</dbReference>
<dbReference type="SUPFAM" id="SSF55277">
    <property type="entry name" value="GYF domain"/>
    <property type="match status" value="1"/>
</dbReference>
<keyword evidence="12" id="KW-1185">Reference proteome</keyword>
<dbReference type="CDD" id="cd10567">
    <property type="entry name" value="SWIB-MDM2_like"/>
    <property type="match status" value="1"/>
</dbReference>
<feature type="compositionally biased region" description="Pro residues" evidence="6">
    <location>
        <begin position="1609"/>
        <end position="1650"/>
    </location>
</feature>
<dbReference type="SMART" id="SM00151">
    <property type="entry name" value="SWIB"/>
    <property type="match status" value="1"/>
</dbReference>
<dbReference type="InterPro" id="IPR011011">
    <property type="entry name" value="Znf_FYVE_PHD"/>
</dbReference>
<dbReference type="Pfam" id="PF25980">
    <property type="entry name" value="NERD_plant"/>
    <property type="match status" value="1"/>
</dbReference>
<dbReference type="Gene3D" id="3.30.1490.40">
    <property type="match status" value="1"/>
</dbReference>
<accession>A0AAW1HPT2</accession>
<dbReference type="InterPro" id="IPR036855">
    <property type="entry name" value="Znf_CCCH_sf"/>
</dbReference>
<dbReference type="Pfam" id="PF02201">
    <property type="entry name" value="SWIB"/>
    <property type="match status" value="1"/>
</dbReference>
<evidence type="ECO:0000313" key="11">
    <source>
        <dbReference type="EMBL" id="KAK9678746.1"/>
    </source>
</evidence>
<feature type="compositionally biased region" description="Polar residues" evidence="6">
    <location>
        <begin position="1749"/>
        <end position="1772"/>
    </location>
</feature>
<evidence type="ECO:0000256" key="5">
    <source>
        <dbReference type="PROSITE-ProRule" id="PRU00723"/>
    </source>
</evidence>
<evidence type="ECO:0000256" key="4">
    <source>
        <dbReference type="ARBA" id="ARBA00023125"/>
    </source>
</evidence>
<evidence type="ECO:0000259" key="7">
    <source>
        <dbReference type="PROSITE" id="PS50103"/>
    </source>
</evidence>
<evidence type="ECO:0008006" key="13">
    <source>
        <dbReference type="Google" id="ProtNLM"/>
    </source>
</evidence>
<dbReference type="Gene3D" id="3.30.40.10">
    <property type="entry name" value="Zinc/RING finger domain, C3HC4 (zinc finger)"/>
    <property type="match status" value="1"/>
</dbReference>
<dbReference type="PROSITE" id="PS50829">
    <property type="entry name" value="GYF"/>
    <property type="match status" value="1"/>
</dbReference>
<dbReference type="Proteomes" id="UP001443914">
    <property type="component" value="Unassembled WGS sequence"/>
</dbReference>
<feature type="compositionally biased region" description="Pro residues" evidence="6">
    <location>
        <begin position="1523"/>
        <end position="1541"/>
    </location>
</feature>
<dbReference type="InterPro" id="IPR035445">
    <property type="entry name" value="GYF-like_dom_sf"/>
</dbReference>
<feature type="compositionally biased region" description="Polar residues" evidence="6">
    <location>
        <begin position="865"/>
        <end position="875"/>
    </location>
</feature>
<dbReference type="CDD" id="cd15568">
    <property type="entry name" value="PHD5_NSD"/>
    <property type="match status" value="1"/>
</dbReference>
<feature type="compositionally biased region" description="Basic and acidic residues" evidence="6">
    <location>
        <begin position="732"/>
        <end position="749"/>
    </location>
</feature>
<feature type="compositionally biased region" description="Basic and acidic residues" evidence="6">
    <location>
        <begin position="1065"/>
        <end position="1077"/>
    </location>
</feature>
<feature type="zinc finger region" description="C3H1-type" evidence="5">
    <location>
        <begin position="1865"/>
        <end position="1889"/>
    </location>
</feature>
<dbReference type="PROSITE" id="PS50103">
    <property type="entry name" value="ZF_C3H1"/>
    <property type="match status" value="1"/>
</dbReference>
<dbReference type="PROSITE" id="PS51360">
    <property type="entry name" value="PLUS3"/>
    <property type="match status" value="1"/>
</dbReference>
<evidence type="ECO:0000256" key="3">
    <source>
        <dbReference type="ARBA" id="ARBA00022833"/>
    </source>
</evidence>
<comment type="caution">
    <text evidence="11">The sequence shown here is derived from an EMBL/GenBank/DDBJ whole genome shotgun (WGS) entry which is preliminary data.</text>
</comment>
<feature type="region of interest" description="Disordered" evidence="6">
    <location>
        <begin position="1195"/>
        <end position="1227"/>
    </location>
</feature>
<dbReference type="InterPro" id="IPR003169">
    <property type="entry name" value="GYF"/>
</dbReference>
<feature type="region of interest" description="Disordered" evidence="6">
    <location>
        <begin position="1519"/>
        <end position="1772"/>
    </location>
</feature>
<dbReference type="SUPFAM" id="SSF47592">
    <property type="entry name" value="SWIB/MDM2 domain"/>
    <property type="match status" value="1"/>
</dbReference>
<dbReference type="Pfam" id="PF03126">
    <property type="entry name" value="Plus-3"/>
    <property type="match status" value="1"/>
</dbReference>
<keyword evidence="1 5" id="KW-0479">Metal-binding</keyword>
<dbReference type="GO" id="GO:0003677">
    <property type="term" value="F:DNA binding"/>
    <property type="evidence" value="ECO:0007669"/>
    <property type="project" value="UniProtKB-KW"/>
</dbReference>
<feature type="compositionally biased region" description="Polar residues" evidence="6">
    <location>
        <begin position="1727"/>
        <end position="1741"/>
    </location>
</feature>
<feature type="region of interest" description="Disordered" evidence="6">
    <location>
        <begin position="1065"/>
        <end position="1096"/>
    </location>
</feature>
<feature type="compositionally biased region" description="Basic and acidic residues" evidence="6">
    <location>
        <begin position="309"/>
        <end position="321"/>
    </location>
</feature>
<feature type="region of interest" description="Disordered" evidence="6">
    <location>
        <begin position="283"/>
        <end position="322"/>
    </location>
</feature>
<dbReference type="Gene3D" id="3.90.70.200">
    <property type="entry name" value="Plus-3 domain"/>
    <property type="match status" value="1"/>
</dbReference>
<organism evidence="11 12">
    <name type="scientific">Saponaria officinalis</name>
    <name type="common">Common soapwort</name>
    <name type="synonym">Lychnis saponaria</name>
    <dbReference type="NCBI Taxonomy" id="3572"/>
    <lineage>
        <taxon>Eukaryota</taxon>
        <taxon>Viridiplantae</taxon>
        <taxon>Streptophyta</taxon>
        <taxon>Embryophyta</taxon>
        <taxon>Tracheophyta</taxon>
        <taxon>Spermatophyta</taxon>
        <taxon>Magnoliopsida</taxon>
        <taxon>eudicotyledons</taxon>
        <taxon>Gunneridae</taxon>
        <taxon>Pentapetalae</taxon>
        <taxon>Caryophyllales</taxon>
        <taxon>Caryophyllaceae</taxon>
        <taxon>Caryophylleae</taxon>
        <taxon>Saponaria</taxon>
    </lineage>
</organism>
<feature type="compositionally biased region" description="Low complexity" evidence="6">
    <location>
        <begin position="1655"/>
        <end position="1669"/>
    </location>
</feature>
<feature type="domain" description="Plus3" evidence="9">
    <location>
        <begin position="467"/>
        <end position="600"/>
    </location>
</feature>
<evidence type="ECO:0000259" key="9">
    <source>
        <dbReference type="PROSITE" id="PS51360"/>
    </source>
</evidence>
<feature type="domain" description="C3H1-type" evidence="7">
    <location>
        <begin position="1865"/>
        <end position="1889"/>
    </location>
</feature>
<dbReference type="Pfam" id="PF02213">
    <property type="entry name" value="GYF"/>
    <property type="match status" value="1"/>
</dbReference>
<feature type="region of interest" description="Disordered" evidence="6">
    <location>
        <begin position="642"/>
        <end position="777"/>
    </location>
</feature>
<feature type="compositionally biased region" description="Low complexity" evidence="6">
    <location>
        <begin position="1558"/>
        <end position="1575"/>
    </location>
</feature>
<name>A0AAW1HPT2_SAPOF</name>
<feature type="compositionally biased region" description="Polar residues" evidence="6">
    <location>
        <begin position="1578"/>
        <end position="1595"/>
    </location>
</feature>
<feature type="region of interest" description="Disordered" evidence="6">
    <location>
        <begin position="1452"/>
        <end position="1478"/>
    </location>
</feature>